<dbReference type="AlphaFoldDB" id="A0A6M0RD52"/>
<feature type="region of interest" description="Disordered" evidence="1">
    <location>
        <begin position="129"/>
        <end position="148"/>
    </location>
</feature>
<protein>
    <submittedName>
        <fullName evidence="2">Uncharacterized protein</fullName>
    </submittedName>
</protein>
<reference evidence="2 3" key="1">
    <citation type="journal article" date="2020" name="Microb. Ecol.">
        <title>Ecogenomics of the Marine Benthic Filamentous Cyanobacterium Adonisia.</title>
        <authorList>
            <person name="Walter J.M."/>
            <person name="Coutinho F.H."/>
            <person name="Leomil L."/>
            <person name="Hargreaves P.I."/>
            <person name="Campeao M.E."/>
            <person name="Vieira V.V."/>
            <person name="Silva B.S."/>
            <person name="Fistarol G.O."/>
            <person name="Salomon P.S."/>
            <person name="Sawabe T."/>
            <person name="Mino S."/>
            <person name="Hosokawa M."/>
            <person name="Miyashita H."/>
            <person name="Maruyama F."/>
            <person name="van Verk M.C."/>
            <person name="Dutilh B.E."/>
            <person name="Thompson C.C."/>
            <person name="Thompson F.L."/>
        </authorList>
    </citation>
    <scope>NUCLEOTIDE SEQUENCE [LARGE SCALE GENOMIC DNA]</scope>
    <source>
        <strain evidence="2 3">CCMR0081</strain>
    </source>
</reference>
<proteinExistence type="predicted"/>
<gene>
    <name evidence="2" type="ORF">DXZ20_00275</name>
</gene>
<sequence length="278" mass="29973">MLAAVVYIDFVGKTAEEAEQLLLAALEDRAKPTKRPDFPDSTATPNKPKDTSIPFPGNDYRRILELAAKGSLQEEIDNGTSVSMDIVQELIDAGYLKENIFSSYDHKDSPAYQDIKITLSGREYLRKLQSEESLESTPTSAPQKLSPSERLSLIQTLNALPSPQFDELLFALNPPSANVPGNAAPQGNRSTALLEWIESPIGPGLPELKDILASIVSTQSDTATQATAPSQTVETLKDIIKALATNQAPKYDLRGAQFGGGFAETVKGDQIGGNQISD</sequence>
<dbReference type="EMBL" id="QXHD01000001">
    <property type="protein sequence ID" value="NEZ54166.1"/>
    <property type="molecule type" value="Genomic_DNA"/>
</dbReference>
<evidence type="ECO:0000313" key="3">
    <source>
        <dbReference type="Proteomes" id="UP000481033"/>
    </source>
</evidence>
<dbReference type="RefSeq" id="WP_163695474.1">
    <property type="nucleotide sequence ID" value="NZ_QXHD01000001.1"/>
</dbReference>
<feature type="region of interest" description="Disordered" evidence="1">
    <location>
        <begin position="32"/>
        <end position="57"/>
    </location>
</feature>
<feature type="compositionally biased region" description="Polar residues" evidence="1">
    <location>
        <begin position="135"/>
        <end position="146"/>
    </location>
</feature>
<evidence type="ECO:0000256" key="1">
    <source>
        <dbReference type="SAM" id="MobiDB-lite"/>
    </source>
</evidence>
<dbReference type="Proteomes" id="UP000481033">
    <property type="component" value="Unassembled WGS sequence"/>
</dbReference>
<comment type="caution">
    <text evidence="2">The sequence shown here is derived from an EMBL/GenBank/DDBJ whole genome shotgun (WGS) entry which is preliminary data.</text>
</comment>
<organism evidence="2 3">
    <name type="scientific">Adonisia turfae CCMR0081</name>
    <dbReference type="NCBI Taxonomy" id="2292702"/>
    <lineage>
        <taxon>Bacteria</taxon>
        <taxon>Bacillati</taxon>
        <taxon>Cyanobacteriota</taxon>
        <taxon>Adonisia</taxon>
        <taxon>Adonisia turfae</taxon>
    </lineage>
</organism>
<evidence type="ECO:0000313" key="2">
    <source>
        <dbReference type="EMBL" id="NEZ54166.1"/>
    </source>
</evidence>
<name>A0A6M0RD52_9CYAN</name>
<keyword evidence="3" id="KW-1185">Reference proteome</keyword>
<accession>A0A6M0RD52</accession>